<feature type="domain" description="Protein kinase" evidence="4">
    <location>
        <begin position="911"/>
        <end position="1205"/>
    </location>
</feature>
<dbReference type="InterPro" id="IPR036322">
    <property type="entry name" value="WD40_repeat_dom_sf"/>
</dbReference>
<evidence type="ECO:0000313" key="6">
    <source>
        <dbReference type="Proteomes" id="UP001491310"/>
    </source>
</evidence>
<keyword evidence="6" id="KW-1185">Reference proteome</keyword>
<dbReference type="Gene3D" id="2.130.10.10">
    <property type="entry name" value="YVTN repeat-like/Quinoprotein amine dehydrogenase"/>
    <property type="match status" value="1"/>
</dbReference>
<comment type="caution">
    <text evidence="5">The sequence shown here is derived from an EMBL/GenBank/DDBJ whole genome shotgun (WGS) entry which is preliminary data.</text>
</comment>
<dbReference type="EMBL" id="JALJOT010000013">
    <property type="protein sequence ID" value="KAK9903913.1"/>
    <property type="molecule type" value="Genomic_DNA"/>
</dbReference>
<feature type="region of interest" description="Disordered" evidence="3">
    <location>
        <begin position="1212"/>
        <end position="1254"/>
    </location>
</feature>
<feature type="region of interest" description="Disordered" evidence="3">
    <location>
        <begin position="1608"/>
        <end position="1656"/>
    </location>
</feature>
<dbReference type="InterPro" id="IPR051681">
    <property type="entry name" value="Ser/Thr_Kinases-Pseudokinases"/>
</dbReference>
<dbReference type="PROSITE" id="PS50011">
    <property type="entry name" value="PROTEIN_KINASE_DOM"/>
    <property type="match status" value="1"/>
</dbReference>
<dbReference type="SUPFAM" id="SSF50978">
    <property type="entry name" value="WD40 repeat-like"/>
    <property type="match status" value="1"/>
</dbReference>
<feature type="region of interest" description="Disordered" evidence="3">
    <location>
        <begin position="509"/>
        <end position="538"/>
    </location>
</feature>
<feature type="compositionally biased region" description="Low complexity" evidence="3">
    <location>
        <begin position="1497"/>
        <end position="1528"/>
    </location>
</feature>
<dbReference type="InterPro" id="IPR015943">
    <property type="entry name" value="WD40/YVTN_repeat-like_dom_sf"/>
</dbReference>
<feature type="compositionally biased region" description="Low complexity" evidence="3">
    <location>
        <begin position="1289"/>
        <end position="1301"/>
    </location>
</feature>
<dbReference type="SMART" id="SM00220">
    <property type="entry name" value="S_TKc"/>
    <property type="match status" value="1"/>
</dbReference>
<feature type="region of interest" description="Disordered" evidence="3">
    <location>
        <begin position="772"/>
        <end position="816"/>
    </location>
</feature>
<evidence type="ECO:0000256" key="2">
    <source>
        <dbReference type="ARBA" id="ARBA00022840"/>
    </source>
</evidence>
<proteinExistence type="predicted"/>
<organism evidence="5 6">
    <name type="scientific">Coccomyxa subellipsoidea</name>
    <dbReference type="NCBI Taxonomy" id="248742"/>
    <lineage>
        <taxon>Eukaryota</taxon>
        <taxon>Viridiplantae</taxon>
        <taxon>Chlorophyta</taxon>
        <taxon>core chlorophytes</taxon>
        <taxon>Trebouxiophyceae</taxon>
        <taxon>Trebouxiophyceae incertae sedis</taxon>
        <taxon>Coccomyxaceae</taxon>
        <taxon>Coccomyxa</taxon>
    </lineage>
</organism>
<reference evidence="5 6" key="1">
    <citation type="journal article" date="2024" name="Nat. Commun.">
        <title>Phylogenomics reveals the evolutionary origins of lichenization in chlorophyte algae.</title>
        <authorList>
            <person name="Puginier C."/>
            <person name="Libourel C."/>
            <person name="Otte J."/>
            <person name="Skaloud P."/>
            <person name="Haon M."/>
            <person name="Grisel S."/>
            <person name="Petersen M."/>
            <person name="Berrin J.G."/>
            <person name="Delaux P.M."/>
            <person name="Dal Grande F."/>
            <person name="Keller J."/>
        </authorList>
    </citation>
    <scope>NUCLEOTIDE SEQUENCE [LARGE SCALE GENOMIC DNA]</scope>
    <source>
        <strain evidence="5 6">SAG 216-7</strain>
    </source>
</reference>
<feature type="region of interest" description="Disordered" evidence="3">
    <location>
        <begin position="204"/>
        <end position="231"/>
    </location>
</feature>
<feature type="region of interest" description="Disordered" evidence="3">
    <location>
        <begin position="1"/>
        <end position="40"/>
    </location>
</feature>
<dbReference type="InterPro" id="IPR001245">
    <property type="entry name" value="Ser-Thr/Tyr_kinase_cat_dom"/>
</dbReference>
<feature type="compositionally biased region" description="Low complexity" evidence="3">
    <location>
        <begin position="1391"/>
        <end position="1400"/>
    </location>
</feature>
<dbReference type="InterPro" id="IPR011009">
    <property type="entry name" value="Kinase-like_dom_sf"/>
</dbReference>
<dbReference type="CDD" id="cd13999">
    <property type="entry name" value="STKc_MAP3K-like"/>
    <property type="match status" value="1"/>
</dbReference>
<dbReference type="Gene3D" id="3.30.200.20">
    <property type="entry name" value="Phosphorylase Kinase, domain 1"/>
    <property type="match status" value="1"/>
</dbReference>
<evidence type="ECO:0000259" key="4">
    <source>
        <dbReference type="PROSITE" id="PS50011"/>
    </source>
</evidence>
<dbReference type="Gene3D" id="1.10.510.10">
    <property type="entry name" value="Transferase(Phosphotransferase) domain 1"/>
    <property type="match status" value="1"/>
</dbReference>
<evidence type="ECO:0000313" key="5">
    <source>
        <dbReference type="EMBL" id="KAK9903913.1"/>
    </source>
</evidence>
<feature type="compositionally biased region" description="Low complexity" evidence="3">
    <location>
        <begin position="1560"/>
        <end position="1575"/>
    </location>
</feature>
<feature type="compositionally biased region" description="Polar residues" evidence="3">
    <location>
        <begin position="1476"/>
        <end position="1485"/>
    </location>
</feature>
<accession>A0ABR2YEY0</accession>
<protein>
    <recommendedName>
        <fullName evidence="4">Protein kinase domain-containing protein</fullName>
    </recommendedName>
</protein>
<keyword evidence="2" id="KW-0067">ATP-binding</keyword>
<sequence length="1656" mass="175793">MTKSEDSALRPTIGHSGRTETPQQDTLFPGTPPNVDDGQLLMRGKTFPKARRDEDMELPGMLERCVKLISGVKKVVAEMRATVKLVVSHREKCSMILSAAMAASVALDQALYTGNLGLANEKELQMLCTEVSSALALGETRIRVYGLQPRWKKYMKQLGGRRTERKFDDVVQRLTLLTQQAWALQEGPNASSTSRFDLARVNRTPRSRSSFGGSAWSPRPRAPESPLMHQEAENPQVLLSRTRLRRAGQRNCVWSLLYIPPERSSGPKAALGQVWWYVGGCFSQLAVHNLANNETKSVKTNRNMPGIIVMAQDITGNVWTGHRDGYVRVWGEASHNPVCAPFRATHSDIKCITMDDSGWVWLGGSSGDVRAVALAVQKQPHGGLSKRIEVRTTLKWGSPGSLPSSVQDTPARTPSLTSLTSLAASWTTFGQRGAGVTPEAMRAHGGPVLAIAAQGGRVWTSGSDRSGHAATLREWFGQGQLASSVVLGSFGAANAIMTMPRYVNVVRQDSGASAGQEQQEEEGTPGPQEGAQMQSSAALRQQLGKGLENLWQLMTAHDCGRCQLWDISSGQLQPIAVLGSQTHPAKALLLCEEIGLWGTAHTDGTIILRLLPTGAADERHTLTVDPDGPVPALNIPHFRAPFCAHRGGLAHAVGSGASIVTASVYGSVIMWPEAELRSVAEAVGFVLPMRSPAAQGDGHRVSISQVLQRYFTPHSAAMAEYALASAVIHRVKSHRAGTAEGSRLSPVQSLGEREGEEAQIIIEEVANLLRSSTHSTNGPAGPGSATRAPSLASDLTSSLQSTQGRASTAQAGPSSALELSLQDITLQQQLPHANTEPPHIATGEAVRRDPMAEASYDIRHSPSAPNMAEAAEEFGSGQELQSLQGSLKSNSLGTWPAVAFSPNWIIPYQELTLKKKIGEGSIGRVHLGRWQETDVAIKVLNSLSSIGVAAADPSDAAREKAEQREATESAIAHDSTRLETLEREVNIMAALRHPNVVLFMGVCLEPPCVVSEWCARGSLFDVLIKARSTPALAPQLDWARRLNMALDAAKGMLQLHTRQIIHRDLKSPNLLVDKHWRVKVCDFNLSRVETSAPDRTSSISANNPRWLAPEVISTRAFSKAADVFSFGVILWELATWQLPWEELSVFQIMVSVSEKGQRPDIPAQPQGGTFEGWAAYVDLIERCWAADPAQRPSFEGAITDLRELLTETATLSRQRRIEAPTSEAGNPIHPRPAPGAADVAQTRTQPAQAGPRTVSLGQVPGLAVAAPEKNSCSSASPSGFTLPIHGSEDSSTCSRRLSSVSQHPVSLENRRSNSSSEATDPLRRALQQSAALNAANAHILHLLSPGASAPSQRSASAGSDSPSPEADAPQQVRRITGGHEDGDERAEADVEAAAAAAPAASGGGMASPFGDAQQQATPEGPESVAEVRDRTEAAVEGTPSGALSDSLGAPKLSKVDEVQSSMERGSDSESDGIFTIDNQGRQGKNSVLEGIHEQERSQQGSSGSRSWATASSGSSRAATTRTLSSGSTEEQCPSSGSPPTAGRPDPPGRPPAGGFLPGNASGQPPAYSAAGAPAGFREQPAGKGGNAGASAAATAADLQQLTPFAAASRAATGLSASLGSDRDEGRSDKQRSDHQGRGGRALGKLWASGKKALSRP</sequence>
<feature type="compositionally biased region" description="Basic and acidic residues" evidence="3">
    <location>
        <begin position="1377"/>
        <end position="1388"/>
    </location>
</feature>
<dbReference type="InterPro" id="IPR000719">
    <property type="entry name" value="Prot_kinase_dom"/>
</dbReference>
<evidence type="ECO:0000256" key="3">
    <source>
        <dbReference type="SAM" id="MobiDB-lite"/>
    </source>
</evidence>
<keyword evidence="1" id="KW-0547">Nucleotide-binding</keyword>
<feature type="compositionally biased region" description="Low complexity" evidence="3">
    <location>
        <begin position="1608"/>
        <end position="1619"/>
    </location>
</feature>
<feature type="compositionally biased region" description="Polar residues" evidence="3">
    <location>
        <begin position="1349"/>
        <end position="1362"/>
    </location>
</feature>
<gene>
    <name evidence="5" type="ORF">WJX75_000357</name>
</gene>
<dbReference type="Proteomes" id="UP001491310">
    <property type="component" value="Unassembled WGS sequence"/>
</dbReference>
<dbReference type="PROSITE" id="PS00108">
    <property type="entry name" value="PROTEIN_KINASE_ST"/>
    <property type="match status" value="1"/>
</dbReference>
<dbReference type="InterPro" id="IPR008271">
    <property type="entry name" value="Ser/Thr_kinase_AS"/>
</dbReference>
<name>A0ABR2YEY0_9CHLO</name>
<dbReference type="SUPFAM" id="SSF56112">
    <property type="entry name" value="Protein kinase-like (PK-like)"/>
    <property type="match status" value="1"/>
</dbReference>
<feature type="compositionally biased region" description="Polar residues" evidence="3">
    <location>
        <begin position="793"/>
        <end position="813"/>
    </location>
</feature>
<evidence type="ECO:0000256" key="1">
    <source>
        <dbReference type="ARBA" id="ARBA00022741"/>
    </source>
</evidence>
<feature type="region of interest" description="Disordered" evidence="3">
    <location>
        <begin position="1286"/>
        <end position="1322"/>
    </location>
</feature>
<dbReference type="PANTHER" id="PTHR44329:SF298">
    <property type="entry name" value="MIXED LINEAGE KINASE DOMAIN-LIKE PROTEIN"/>
    <property type="match status" value="1"/>
</dbReference>
<feature type="region of interest" description="Disordered" evidence="3">
    <location>
        <begin position="1346"/>
        <end position="1594"/>
    </location>
</feature>
<dbReference type="Pfam" id="PF07714">
    <property type="entry name" value="PK_Tyr_Ser-Thr"/>
    <property type="match status" value="1"/>
</dbReference>
<dbReference type="PANTHER" id="PTHR44329">
    <property type="entry name" value="SERINE/THREONINE-PROTEIN KINASE TNNI3K-RELATED"/>
    <property type="match status" value="1"/>
</dbReference>
<feature type="compositionally biased region" description="Basic and acidic residues" evidence="3">
    <location>
        <begin position="1620"/>
        <end position="1636"/>
    </location>
</feature>